<organism evidence="3 4">
    <name type="scientific">Actinomyces howellii</name>
    <dbReference type="NCBI Taxonomy" id="52771"/>
    <lineage>
        <taxon>Bacteria</taxon>
        <taxon>Bacillati</taxon>
        <taxon>Actinomycetota</taxon>
        <taxon>Actinomycetes</taxon>
        <taxon>Actinomycetales</taxon>
        <taxon>Actinomycetaceae</taxon>
        <taxon>Actinomyces</taxon>
    </lineage>
</organism>
<evidence type="ECO:0000259" key="2">
    <source>
        <dbReference type="Pfam" id="PF00535"/>
    </source>
</evidence>
<dbReference type="PANTHER" id="PTHR43685:SF2">
    <property type="entry name" value="GLYCOSYLTRANSFERASE 2-LIKE DOMAIN-CONTAINING PROTEIN"/>
    <property type="match status" value="1"/>
</dbReference>
<gene>
    <name evidence="3" type="ORF">NCTC11636_02611</name>
</gene>
<evidence type="ECO:0000313" key="3">
    <source>
        <dbReference type="EMBL" id="VEG30132.1"/>
    </source>
</evidence>
<dbReference type="AlphaFoldDB" id="A0A3S4RYG9"/>
<accession>A0A3S4RYG9</accession>
<dbReference type="Proteomes" id="UP000266895">
    <property type="component" value="Chromosome"/>
</dbReference>
<keyword evidence="3" id="KW-0808">Transferase</keyword>
<dbReference type="InterPro" id="IPR001173">
    <property type="entry name" value="Glyco_trans_2-like"/>
</dbReference>
<evidence type="ECO:0000256" key="1">
    <source>
        <dbReference type="SAM" id="MobiDB-lite"/>
    </source>
</evidence>
<evidence type="ECO:0000313" key="4">
    <source>
        <dbReference type="Proteomes" id="UP000266895"/>
    </source>
</evidence>
<protein>
    <submittedName>
        <fullName evidence="3">Putative glycosyl transferase</fullName>
    </submittedName>
</protein>
<dbReference type="SUPFAM" id="SSF53756">
    <property type="entry name" value="UDP-Glycosyltransferase/glycogen phosphorylase"/>
    <property type="match status" value="1"/>
</dbReference>
<dbReference type="GO" id="GO:0016740">
    <property type="term" value="F:transferase activity"/>
    <property type="evidence" value="ECO:0007669"/>
    <property type="project" value="UniProtKB-KW"/>
</dbReference>
<proteinExistence type="predicted"/>
<sequence length="744" mass="82555">MTATTKTTTGTRDPDYPRRLLLDEAFLSAELEELAQRRSGPHPVAHDHRAGPRQEAVPGVSVVVATCRGADRLATMMRSLSRQTLPAALFEVVVVCNGPDDGSMELLDRLAGLYPELTVRAVATGEASAGGARNIGLAMARRRFVTMLDDDDELEPRFLATALDHAGEGTVVLLPIVDVSPAGRREERNHLNLRISRLAGRRLPVHEAPWALGFNACKLVETSVARRFTYDPALSSGEDVVYFAHLLTVPGLTLTVPAAAEESAYLRHLSEHSVSRGSDTFDFAVRQRLECVRRLMDIELEDDAAADRARRRLVEAQMAFTARYLQDRPELREEAMEIAADQGLTRAPLHLLNKGLARDLAFLYCFAPYSDSSAVVAAKALVERGRVTDVITATMDGVRRRDPDVRAVVERWLDELVVIETRPSFAGWGDIGAYATQALAAAEERAAVKHYERMYSRALWVGSHVAAALYKLRHWTVRWSAEFSDPMRRDAQGVPRVGPFEDDDVSRRLLAGVRARGFDHELVTSCFDLVELATFVLADELIFTNANQMEYMLADYDDPRLRRLVRGKATVRHHPVPPATAYEAVDADLVLPQGCVNIAYFGSFYPSRGIGEVLVALAGLDETRRRRVRLHVFTNQPDQVREQVAVMGMAPQVHAAPYLPYLAFLNACTRFDVLLVNDVVRDPSMSINPFLPSKYSDYLGSGRAIWGLLDEGSALSAMDLDYRARVGDVVDIRRTLERIVDDLG</sequence>
<dbReference type="InterPro" id="IPR029044">
    <property type="entry name" value="Nucleotide-diphossugar_trans"/>
</dbReference>
<feature type="region of interest" description="Disordered" evidence="1">
    <location>
        <begin position="36"/>
        <end position="55"/>
    </location>
</feature>
<dbReference type="RefSeq" id="WP_161512704.1">
    <property type="nucleotide sequence ID" value="NZ_LR134350.1"/>
</dbReference>
<feature type="domain" description="Glycosyltransferase 2-like" evidence="2">
    <location>
        <begin position="61"/>
        <end position="198"/>
    </location>
</feature>
<dbReference type="EMBL" id="LR134350">
    <property type="protein sequence ID" value="VEG30132.1"/>
    <property type="molecule type" value="Genomic_DNA"/>
</dbReference>
<dbReference type="KEGG" id="ahw:NCTC11636_02611"/>
<dbReference type="Pfam" id="PF00535">
    <property type="entry name" value="Glycos_transf_2"/>
    <property type="match status" value="1"/>
</dbReference>
<keyword evidence="4" id="KW-1185">Reference proteome</keyword>
<dbReference type="PANTHER" id="PTHR43685">
    <property type="entry name" value="GLYCOSYLTRANSFERASE"/>
    <property type="match status" value="1"/>
</dbReference>
<dbReference type="CDD" id="cd00761">
    <property type="entry name" value="Glyco_tranf_GTA_type"/>
    <property type="match status" value="1"/>
</dbReference>
<dbReference type="InterPro" id="IPR050834">
    <property type="entry name" value="Glycosyltransf_2"/>
</dbReference>
<dbReference type="SUPFAM" id="SSF53448">
    <property type="entry name" value="Nucleotide-diphospho-sugar transferases"/>
    <property type="match status" value="1"/>
</dbReference>
<reference evidence="3 4" key="1">
    <citation type="submission" date="2018-12" db="EMBL/GenBank/DDBJ databases">
        <authorList>
            <consortium name="Pathogen Informatics"/>
        </authorList>
    </citation>
    <scope>NUCLEOTIDE SEQUENCE [LARGE SCALE GENOMIC DNA]</scope>
    <source>
        <strain evidence="3 4">NCTC11636</strain>
    </source>
</reference>
<name>A0A3S4RYG9_9ACTO</name>
<dbReference type="Gene3D" id="3.90.550.10">
    <property type="entry name" value="Spore Coat Polysaccharide Biosynthesis Protein SpsA, Chain A"/>
    <property type="match status" value="1"/>
</dbReference>